<proteinExistence type="predicted"/>
<evidence type="ECO:0000256" key="2">
    <source>
        <dbReference type="SAM" id="SignalP"/>
    </source>
</evidence>
<dbReference type="Proteomes" id="UP000275076">
    <property type="component" value="Unassembled WGS sequence"/>
</dbReference>
<evidence type="ECO:0008006" key="5">
    <source>
        <dbReference type="Google" id="ProtNLM"/>
    </source>
</evidence>
<comment type="caution">
    <text evidence="3">The sequence shown here is derived from an EMBL/GenBank/DDBJ whole genome shotgun (WGS) entry which is preliminary data.</text>
</comment>
<dbReference type="Gene3D" id="3.30.1490.480">
    <property type="entry name" value="Endolytic murein transglycosylase"/>
    <property type="match status" value="1"/>
</dbReference>
<feature type="chain" id="PRO_5038558579" description="YceG-like family protein" evidence="2">
    <location>
        <begin position="34"/>
        <end position="165"/>
    </location>
</feature>
<evidence type="ECO:0000313" key="4">
    <source>
        <dbReference type="Proteomes" id="UP000275076"/>
    </source>
</evidence>
<dbReference type="AlphaFoldDB" id="A0A3R9P1P5"/>
<keyword evidence="4" id="KW-1185">Reference proteome</keyword>
<gene>
    <name evidence="3" type="ORF">D7Z54_23465</name>
</gene>
<accession>A0A3R9P1P5</accession>
<organism evidence="3 4">
    <name type="scientific">Salibacterium salarium</name>
    <dbReference type="NCBI Taxonomy" id="284579"/>
    <lineage>
        <taxon>Bacteria</taxon>
        <taxon>Bacillati</taxon>
        <taxon>Bacillota</taxon>
        <taxon>Bacilli</taxon>
        <taxon>Bacillales</taxon>
        <taxon>Bacillaceae</taxon>
    </lineage>
</organism>
<keyword evidence="2" id="KW-0732">Signal</keyword>
<sequence length="165" mass="18674">MNRKSIQVFAFGWFAAACCIGLFYFFAPSLAHTDDTKTQETQQTPEPLDLEQLDQDTIISFLESKEFTVLNDEEREALEKSANDGQEDRETDETDQELVKAILHIEEGMTSKDVASLLNDLEMINDTPSFEQELTKKEAATTIQPGFHELTDEMSATDIIERITS</sequence>
<name>A0A3R9P1P5_9BACI</name>
<evidence type="ECO:0000313" key="3">
    <source>
        <dbReference type="EMBL" id="RSL30927.1"/>
    </source>
</evidence>
<feature type="signal peptide" evidence="2">
    <location>
        <begin position="1"/>
        <end position="33"/>
    </location>
</feature>
<evidence type="ECO:0000256" key="1">
    <source>
        <dbReference type="SAM" id="MobiDB-lite"/>
    </source>
</evidence>
<feature type="region of interest" description="Disordered" evidence="1">
    <location>
        <begin position="72"/>
        <end position="96"/>
    </location>
</feature>
<dbReference type="EMBL" id="RBVX01000030">
    <property type="protein sequence ID" value="RSL30927.1"/>
    <property type="molecule type" value="Genomic_DNA"/>
</dbReference>
<protein>
    <recommendedName>
        <fullName evidence="5">YceG-like family protein</fullName>
    </recommendedName>
</protein>
<reference evidence="3 4" key="1">
    <citation type="submission" date="2018-10" db="EMBL/GenBank/DDBJ databases">
        <title>Draft genome sequence of Bacillus salarius IM0101, isolated from a hypersaline soil in Inner Mongolia, China.</title>
        <authorList>
            <person name="Yamprayoonswat W."/>
            <person name="Boonvisut S."/>
            <person name="Jumpathong W."/>
            <person name="Sittihan S."/>
            <person name="Ruangsuj P."/>
            <person name="Wanthongcharoen S."/>
            <person name="Thongpramul N."/>
            <person name="Pimmason S."/>
            <person name="Yu B."/>
            <person name="Yasawong M."/>
        </authorList>
    </citation>
    <scope>NUCLEOTIDE SEQUENCE [LARGE SCALE GENOMIC DNA]</scope>
    <source>
        <strain evidence="3 4">IM0101</strain>
    </source>
</reference>
<feature type="compositionally biased region" description="Basic and acidic residues" evidence="1">
    <location>
        <begin position="77"/>
        <end position="88"/>
    </location>
</feature>
<dbReference type="PROSITE" id="PS51257">
    <property type="entry name" value="PROKAR_LIPOPROTEIN"/>
    <property type="match status" value="1"/>
</dbReference>